<evidence type="ECO:0000313" key="2">
    <source>
        <dbReference type="EMBL" id="KKQ56582.1"/>
    </source>
</evidence>
<proteinExistence type="predicted"/>
<name>A0A0G0IPH3_9BACT</name>
<dbReference type="SUPFAM" id="SSF101898">
    <property type="entry name" value="NHL repeat"/>
    <property type="match status" value="1"/>
</dbReference>
<evidence type="ECO:0000256" key="1">
    <source>
        <dbReference type="SAM" id="Phobius"/>
    </source>
</evidence>
<dbReference type="EMBL" id="LBUE01000005">
    <property type="protein sequence ID" value="KKQ56582.1"/>
    <property type="molecule type" value="Genomic_DNA"/>
</dbReference>
<gene>
    <name evidence="2" type="ORF">US75_C0005G0007</name>
</gene>
<evidence type="ECO:0000313" key="3">
    <source>
        <dbReference type="Proteomes" id="UP000034096"/>
    </source>
</evidence>
<reference evidence="2 3" key="1">
    <citation type="journal article" date="2015" name="Nature">
        <title>rRNA introns, odd ribosomes, and small enigmatic genomes across a large radiation of phyla.</title>
        <authorList>
            <person name="Brown C.T."/>
            <person name="Hug L.A."/>
            <person name="Thomas B.C."/>
            <person name="Sharon I."/>
            <person name="Castelle C.J."/>
            <person name="Singh A."/>
            <person name="Wilkins M.J."/>
            <person name="Williams K.H."/>
            <person name="Banfield J.F."/>
        </authorList>
    </citation>
    <scope>NUCLEOTIDE SEQUENCE [LARGE SCALE GENOMIC DNA]</scope>
</reference>
<accession>A0A0G0IPH3</accession>
<dbReference type="AlphaFoldDB" id="A0A0G0IPH3"/>
<organism evidence="2 3">
    <name type="scientific">Candidatus Woesebacteria bacterium GW2011_GWC1_38_13</name>
    <dbReference type="NCBI Taxonomy" id="1618583"/>
    <lineage>
        <taxon>Bacteria</taxon>
        <taxon>Candidatus Woeseibacteriota</taxon>
    </lineage>
</organism>
<keyword evidence="1" id="KW-0812">Transmembrane</keyword>
<sequence>MALQVNTAKITGTPSENGWSQSYECAVRRNGMTEPQALLVVFSTIKNGTSSEDAELGKKLLQVFQNEYFSNPSKTSDVSLKDAVKKVFNEFFQKMDGLEISAASYYNGRLFTSCINGGKAALFRDRFLVKILDSRSPQLISASGYPKIGDIVILATSNAYDHLAFRDIKDTFSKGLSDAEDYVSSKVHNVPTASMALMSFSEKDETPSEEKAVGEYRGEIFQKVKKPKLSFILPKDILNRFRDRLQSLPKKRIYIKSNEEPVFREVKNKNTFYVGIFLVFILAVSVVFGVMKNKDEEYKKSYENELNRATSALSDAINLKDVDVKRARDQFLIGRQLVLELQKREIKDESIDKLAILISENEKEVLGEKKTEPVMWLDLTLIKDGFNSKTLTIFEDVVYAADLSQRIIIPVQTDTKKSETIKIPEEIENVKKVVVNPDEVFLLTGDGIFTLTGKKKVVEKNWADSEFLVAFASNLYLLDESRGEILKSSGVEEGFSETKKWTTSESEDFSEVRSFAVDGFAWVLTSGGVNKYSYGNDLRFELSSYPYEVPGYDRLYTDENSADLYLLDNEGKIISVFDKEGIYKYNLISDVFGEAVDFVVSESEGKIILLTGEKLYEVKI</sequence>
<keyword evidence="1" id="KW-1133">Transmembrane helix</keyword>
<comment type="caution">
    <text evidence="2">The sequence shown here is derived from an EMBL/GenBank/DDBJ whole genome shotgun (WGS) entry which is preliminary data.</text>
</comment>
<keyword evidence="1" id="KW-0472">Membrane</keyword>
<feature type="transmembrane region" description="Helical" evidence="1">
    <location>
        <begin position="272"/>
        <end position="291"/>
    </location>
</feature>
<protein>
    <submittedName>
        <fullName evidence="2">Uncharacterized protein</fullName>
    </submittedName>
</protein>
<dbReference type="Proteomes" id="UP000034096">
    <property type="component" value="Unassembled WGS sequence"/>
</dbReference>
<dbReference type="STRING" id="1618583.US75_C0005G0007"/>